<evidence type="ECO:0000313" key="2">
    <source>
        <dbReference type="Proteomes" id="UP001590950"/>
    </source>
</evidence>
<name>A0ABR4A0Q6_9LECA</name>
<comment type="caution">
    <text evidence="1">The sequence shown here is derived from an EMBL/GenBank/DDBJ whole genome shotgun (WGS) entry which is preliminary data.</text>
</comment>
<accession>A0ABR4A0Q6</accession>
<evidence type="ECO:0000313" key="1">
    <source>
        <dbReference type="EMBL" id="KAL2039517.1"/>
    </source>
</evidence>
<sequence>MEVVAAISSVAGILSLLGQAIDNSQQLRRFLSDISSASEIIGRFLHDSSELLQTLDAVNHINESLPSSFYGPHIAFLQAQLEDYTRDVFPWLKTARAVRPASNMGFKECFKRFFVAASDRFVRDMREDLCRHDQTIGLSFSILGW</sequence>
<organism evidence="1 2">
    <name type="scientific">Stereocaulon virgatum</name>
    <dbReference type="NCBI Taxonomy" id="373712"/>
    <lineage>
        <taxon>Eukaryota</taxon>
        <taxon>Fungi</taxon>
        <taxon>Dikarya</taxon>
        <taxon>Ascomycota</taxon>
        <taxon>Pezizomycotina</taxon>
        <taxon>Lecanoromycetes</taxon>
        <taxon>OSLEUM clade</taxon>
        <taxon>Lecanoromycetidae</taxon>
        <taxon>Lecanorales</taxon>
        <taxon>Lecanorineae</taxon>
        <taxon>Stereocaulaceae</taxon>
        <taxon>Stereocaulon</taxon>
    </lineage>
</organism>
<protein>
    <recommendedName>
        <fullName evidence="3">Fungal N-terminal domain-containing protein</fullName>
    </recommendedName>
</protein>
<gene>
    <name evidence="1" type="ORF">N7G274_007789</name>
</gene>
<dbReference type="Proteomes" id="UP001590950">
    <property type="component" value="Unassembled WGS sequence"/>
</dbReference>
<dbReference type="EMBL" id="JBEFKJ010000025">
    <property type="protein sequence ID" value="KAL2039517.1"/>
    <property type="molecule type" value="Genomic_DNA"/>
</dbReference>
<keyword evidence="2" id="KW-1185">Reference proteome</keyword>
<reference evidence="1 2" key="1">
    <citation type="submission" date="2024-09" db="EMBL/GenBank/DDBJ databases">
        <title>Rethinking Asexuality: The Enigmatic Case of Functional Sexual Genes in Lepraria (Stereocaulaceae).</title>
        <authorList>
            <person name="Doellman M."/>
            <person name="Sun Y."/>
            <person name="Barcenas-Pena A."/>
            <person name="Lumbsch H.T."/>
            <person name="Grewe F."/>
        </authorList>
    </citation>
    <scope>NUCLEOTIDE SEQUENCE [LARGE SCALE GENOMIC DNA]</scope>
    <source>
        <strain evidence="1 2">Mercado 3170</strain>
    </source>
</reference>
<evidence type="ECO:0008006" key="3">
    <source>
        <dbReference type="Google" id="ProtNLM"/>
    </source>
</evidence>
<proteinExistence type="predicted"/>